<dbReference type="Gene3D" id="3.30.310.110">
    <property type="entry name" value="XisI-like"/>
    <property type="match status" value="1"/>
</dbReference>
<dbReference type="AlphaFoldDB" id="A0A8J7DWU9"/>
<reference evidence="1" key="1">
    <citation type="submission" date="2020-10" db="EMBL/GenBank/DDBJ databases">
        <authorList>
            <person name="Castelo-Branco R."/>
            <person name="Eusebio N."/>
            <person name="Adriana R."/>
            <person name="Vieira A."/>
            <person name="Brugerolle De Fraissinette N."/>
            <person name="Rezende De Castro R."/>
            <person name="Schneider M.P."/>
            <person name="Vasconcelos V."/>
            <person name="Leao P.N."/>
        </authorList>
    </citation>
    <scope>NUCLEOTIDE SEQUENCE</scope>
    <source>
        <strain evidence="1">LEGE 07157</strain>
    </source>
</reference>
<dbReference type="InterPro" id="IPR014968">
    <property type="entry name" value="XisI"/>
</dbReference>
<dbReference type="InterPro" id="IPR035943">
    <property type="entry name" value="XisI-like_sf"/>
</dbReference>
<name>A0A8J7DWU9_9CYAN</name>
<protein>
    <submittedName>
        <fullName evidence="1">XisI protein</fullName>
    </submittedName>
</protein>
<keyword evidence="2" id="KW-1185">Reference proteome</keyword>
<gene>
    <name evidence="1" type="ORF">IQ249_11690</name>
</gene>
<dbReference type="EMBL" id="JADEWZ010000015">
    <property type="protein sequence ID" value="MBE9116562.1"/>
    <property type="molecule type" value="Genomic_DNA"/>
</dbReference>
<dbReference type="CDD" id="cd16382">
    <property type="entry name" value="XisI-like"/>
    <property type="match status" value="1"/>
</dbReference>
<evidence type="ECO:0000313" key="2">
    <source>
        <dbReference type="Proteomes" id="UP000654482"/>
    </source>
</evidence>
<dbReference type="RefSeq" id="WP_194029650.1">
    <property type="nucleotide sequence ID" value="NZ_JADEWZ010000015.1"/>
</dbReference>
<organism evidence="1 2">
    <name type="scientific">Lusitaniella coriacea LEGE 07157</name>
    <dbReference type="NCBI Taxonomy" id="945747"/>
    <lineage>
        <taxon>Bacteria</taxon>
        <taxon>Bacillati</taxon>
        <taxon>Cyanobacteriota</taxon>
        <taxon>Cyanophyceae</taxon>
        <taxon>Spirulinales</taxon>
        <taxon>Lusitaniellaceae</taxon>
        <taxon>Lusitaniella</taxon>
    </lineage>
</organism>
<dbReference type="Proteomes" id="UP000654482">
    <property type="component" value="Unassembled WGS sequence"/>
</dbReference>
<comment type="caution">
    <text evidence="1">The sequence shown here is derived from an EMBL/GenBank/DDBJ whole genome shotgun (WGS) entry which is preliminary data.</text>
</comment>
<evidence type="ECO:0000313" key="1">
    <source>
        <dbReference type="EMBL" id="MBE9116562.1"/>
    </source>
</evidence>
<proteinExistence type="predicted"/>
<sequence>MAKLTQYRQIIQKILTEYRDWAAGSNQIGVQECVAFDEERDHYFWFNVGWDGKQRDFGVTVCLRMENSKIWIEEDWTKQGIANDLLEAGVPPEDIVLGFQHPSKRPLTEFAIA</sequence>
<accession>A0A8J7DWU9</accession>
<dbReference type="SUPFAM" id="SSF143847">
    <property type="entry name" value="XisI-like"/>
    <property type="match status" value="1"/>
</dbReference>
<dbReference type="Pfam" id="PF08869">
    <property type="entry name" value="XisI"/>
    <property type="match status" value="1"/>
</dbReference>